<evidence type="ECO:0000313" key="3">
    <source>
        <dbReference type="Proteomes" id="UP000636709"/>
    </source>
</evidence>
<proteinExistence type="predicted"/>
<comment type="caution">
    <text evidence="2">The sequence shown here is derived from an EMBL/GenBank/DDBJ whole genome shotgun (WGS) entry which is preliminary data.</text>
</comment>
<feature type="region of interest" description="Disordered" evidence="1">
    <location>
        <begin position="111"/>
        <end position="138"/>
    </location>
</feature>
<organism evidence="2 3">
    <name type="scientific">Digitaria exilis</name>
    <dbReference type="NCBI Taxonomy" id="1010633"/>
    <lineage>
        <taxon>Eukaryota</taxon>
        <taxon>Viridiplantae</taxon>
        <taxon>Streptophyta</taxon>
        <taxon>Embryophyta</taxon>
        <taxon>Tracheophyta</taxon>
        <taxon>Spermatophyta</taxon>
        <taxon>Magnoliopsida</taxon>
        <taxon>Liliopsida</taxon>
        <taxon>Poales</taxon>
        <taxon>Poaceae</taxon>
        <taxon>PACMAD clade</taxon>
        <taxon>Panicoideae</taxon>
        <taxon>Panicodae</taxon>
        <taxon>Paniceae</taxon>
        <taxon>Anthephorinae</taxon>
        <taxon>Digitaria</taxon>
    </lineage>
</organism>
<feature type="region of interest" description="Disordered" evidence="1">
    <location>
        <begin position="57"/>
        <end position="89"/>
    </location>
</feature>
<dbReference type="Proteomes" id="UP000636709">
    <property type="component" value="Unassembled WGS sequence"/>
</dbReference>
<dbReference type="AlphaFoldDB" id="A0A835FD81"/>
<keyword evidence="3" id="KW-1185">Reference proteome</keyword>
<evidence type="ECO:0000256" key="1">
    <source>
        <dbReference type="SAM" id="MobiDB-lite"/>
    </source>
</evidence>
<dbReference type="EMBL" id="JACEFO010001269">
    <property type="protein sequence ID" value="KAF8743720.1"/>
    <property type="molecule type" value="Genomic_DNA"/>
</dbReference>
<reference evidence="2" key="1">
    <citation type="submission" date="2020-07" db="EMBL/GenBank/DDBJ databases">
        <title>Genome sequence and genetic diversity analysis of an under-domesticated orphan crop, white fonio (Digitaria exilis).</title>
        <authorList>
            <person name="Bennetzen J.L."/>
            <person name="Chen S."/>
            <person name="Ma X."/>
            <person name="Wang X."/>
            <person name="Yssel A.E.J."/>
            <person name="Chaluvadi S.R."/>
            <person name="Johnson M."/>
            <person name="Gangashetty P."/>
            <person name="Hamidou F."/>
            <person name="Sanogo M.D."/>
            <person name="Zwaenepoel A."/>
            <person name="Wallace J."/>
            <person name="Van De Peer Y."/>
            <person name="Van Deynze A."/>
        </authorList>
    </citation>
    <scope>NUCLEOTIDE SEQUENCE</scope>
    <source>
        <tissue evidence="2">Leaves</tissue>
    </source>
</reference>
<protein>
    <submittedName>
        <fullName evidence="2">Uncharacterized protein</fullName>
    </submittedName>
</protein>
<accession>A0A835FD81</accession>
<feature type="compositionally biased region" description="Polar residues" evidence="1">
    <location>
        <begin position="123"/>
        <end position="138"/>
    </location>
</feature>
<sequence length="155" mass="16782">MFTHQSLWLESLLRLLVNKEQDIPDDFVVTVGEGQTARTFTVPIYILTASDMVVGRDEELPSDQGSSHPMPYPAPNWVQPPSENSASSNAVNVNAQHPGINVAQGMFEDISSDHGDSLHGARNVSSQHEGSTSFDAQNLVDSPDLAAMDFEAFGV</sequence>
<gene>
    <name evidence="2" type="ORF">HU200_013548</name>
</gene>
<evidence type="ECO:0000313" key="2">
    <source>
        <dbReference type="EMBL" id="KAF8743720.1"/>
    </source>
</evidence>
<name>A0A835FD81_9POAL</name>